<keyword evidence="1" id="KW-0812">Transmembrane</keyword>
<dbReference type="Proteomes" id="UP000316621">
    <property type="component" value="Chromosome 5"/>
</dbReference>
<proteinExistence type="predicted"/>
<protein>
    <submittedName>
        <fullName evidence="2">Uncharacterized protein</fullName>
    </submittedName>
</protein>
<dbReference type="AlphaFoldDB" id="A0A4Y7JR47"/>
<reference evidence="2 3" key="1">
    <citation type="journal article" date="2018" name="Science">
        <title>The opium poppy genome and morphinan production.</title>
        <authorList>
            <person name="Guo L."/>
            <person name="Winzer T."/>
            <person name="Yang X."/>
            <person name="Li Y."/>
            <person name="Ning Z."/>
            <person name="He Z."/>
            <person name="Teodor R."/>
            <person name="Lu Y."/>
            <person name="Bowser T.A."/>
            <person name="Graham I.A."/>
            <person name="Ye K."/>
        </authorList>
    </citation>
    <scope>NUCLEOTIDE SEQUENCE [LARGE SCALE GENOMIC DNA]</scope>
    <source>
        <strain evidence="3">cv. HN1</strain>
        <tissue evidence="2">Leaves</tissue>
    </source>
</reference>
<gene>
    <name evidence="2" type="ORF">C5167_024765</name>
</gene>
<dbReference type="Gramene" id="RZC63016">
    <property type="protein sequence ID" value="RZC63016"/>
    <property type="gene ID" value="C5167_024765"/>
</dbReference>
<dbReference type="EMBL" id="CM010719">
    <property type="protein sequence ID" value="RZC63016.1"/>
    <property type="molecule type" value="Genomic_DNA"/>
</dbReference>
<keyword evidence="1" id="KW-1133">Transmembrane helix</keyword>
<evidence type="ECO:0000256" key="1">
    <source>
        <dbReference type="SAM" id="Phobius"/>
    </source>
</evidence>
<organism evidence="2 3">
    <name type="scientific">Papaver somniferum</name>
    <name type="common">Opium poppy</name>
    <dbReference type="NCBI Taxonomy" id="3469"/>
    <lineage>
        <taxon>Eukaryota</taxon>
        <taxon>Viridiplantae</taxon>
        <taxon>Streptophyta</taxon>
        <taxon>Embryophyta</taxon>
        <taxon>Tracheophyta</taxon>
        <taxon>Spermatophyta</taxon>
        <taxon>Magnoliopsida</taxon>
        <taxon>Ranunculales</taxon>
        <taxon>Papaveraceae</taxon>
        <taxon>Papaveroideae</taxon>
        <taxon>Papaver</taxon>
    </lineage>
</organism>
<evidence type="ECO:0000313" key="2">
    <source>
        <dbReference type="EMBL" id="RZC63016.1"/>
    </source>
</evidence>
<keyword evidence="3" id="KW-1185">Reference proteome</keyword>
<sequence>MDNIMSIPFPCTYYCIYYQNQYYFLLVPINRGYLLVTIKVQITVLPKKESDLSIITKTMTKISFLLCFILFASIVMSASSSDMSLDAERDYAEQYQLYQIVKGRALKSPCPIIGKPCTPGTVLKRACGSLLRCPCCVSL</sequence>
<evidence type="ECO:0000313" key="3">
    <source>
        <dbReference type="Proteomes" id="UP000316621"/>
    </source>
</evidence>
<feature type="transmembrane region" description="Helical" evidence="1">
    <location>
        <begin position="22"/>
        <end position="42"/>
    </location>
</feature>
<keyword evidence="1" id="KW-0472">Membrane</keyword>
<accession>A0A4Y7JR47</accession>
<feature type="transmembrane region" description="Helical" evidence="1">
    <location>
        <begin position="62"/>
        <end position="80"/>
    </location>
</feature>
<name>A0A4Y7JR47_PAPSO</name>